<dbReference type="InterPro" id="IPR011010">
    <property type="entry name" value="DNA_brk_join_enz"/>
</dbReference>
<dbReference type="Proteomes" id="UP000320338">
    <property type="component" value="Unassembled WGS sequence"/>
</dbReference>
<dbReference type="PANTHER" id="PTHR30349">
    <property type="entry name" value="PHAGE INTEGRASE-RELATED"/>
    <property type="match status" value="1"/>
</dbReference>
<dbReference type="RefSeq" id="WP_141282814.1">
    <property type="nucleotide sequence ID" value="NZ_BAAARZ010000108.1"/>
</dbReference>
<keyword evidence="3" id="KW-0233">DNA recombination</keyword>
<gene>
    <name evidence="8" type="ORF">PHY01_51890</name>
</gene>
<dbReference type="InterPro" id="IPR010998">
    <property type="entry name" value="Integrase_recombinase_N"/>
</dbReference>
<evidence type="ECO:0000313" key="8">
    <source>
        <dbReference type="EMBL" id="GEC22906.1"/>
    </source>
</evidence>
<feature type="compositionally biased region" description="Pro residues" evidence="5">
    <location>
        <begin position="403"/>
        <end position="412"/>
    </location>
</feature>
<dbReference type="InterPro" id="IPR050090">
    <property type="entry name" value="Tyrosine_recombinase_XerCD"/>
</dbReference>
<dbReference type="GO" id="GO:0006310">
    <property type="term" value="P:DNA recombination"/>
    <property type="evidence" value="ECO:0007669"/>
    <property type="project" value="UniProtKB-KW"/>
</dbReference>
<dbReference type="OrthoDB" id="3175606at2"/>
<evidence type="ECO:0000256" key="2">
    <source>
        <dbReference type="ARBA" id="ARBA00023125"/>
    </source>
</evidence>
<dbReference type="PANTHER" id="PTHR30349:SF64">
    <property type="entry name" value="PROPHAGE INTEGRASE INTD-RELATED"/>
    <property type="match status" value="1"/>
</dbReference>
<evidence type="ECO:0000259" key="6">
    <source>
        <dbReference type="PROSITE" id="PS51898"/>
    </source>
</evidence>
<dbReference type="InterPro" id="IPR044068">
    <property type="entry name" value="CB"/>
</dbReference>
<reference evidence="8 9" key="1">
    <citation type="submission" date="2019-06" db="EMBL/GenBank/DDBJ databases">
        <title>Whole genome shotgun sequence of Pseudonocardia hydrocarbonoxydans NBRC 14498.</title>
        <authorList>
            <person name="Hosoyama A."/>
            <person name="Uohara A."/>
            <person name="Ohji S."/>
            <person name="Ichikawa N."/>
        </authorList>
    </citation>
    <scope>NUCLEOTIDE SEQUENCE [LARGE SCALE GENOMIC DNA]</scope>
    <source>
        <strain evidence="8 9">NBRC 14498</strain>
    </source>
</reference>
<accession>A0A4Y3WZM4</accession>
<dbReference type="PROSITE" id="PS51898">
    <property type="entry name" value="TYR_RECOMBINASE"/>
    <property type="match status" value="1"/>
</dbReference>
<evidence type="ECO:0000256" key="4">
    <source>
        <dbReference type="PROSITE-ProRule" id="PRU01248"/>
    </source>
</evidence>
<evidence type="ECO:0000256" key="3">
    <source>
        <dbReference type="ARBA" id="ARBA00023172"/>
    </source>
</evidence>
<comment type="caution">
    <text evidence="8">The sequence shown here is derived from an EMBL/GenBank/DDBJ whole genome shotgun (WGS) entry which is preliminary data.</text>
</comment>
<feature type="region of interest" description="Disordered" evidence="5">
    <location>
        <begin position="381"/>
        <end position="412"/>
    </location>
</feature>
<dbReference type="AlphaFoldDB" id="A0A4Y3WZM4"/>
<organism evidence="8 9">
    <name type="scientific">Pseudonocardia hydrocarbonoxydans</name>
    <dbReference type="NCBI Taxonomy" id="76726"/>
    <lineage>
        <taxon>Bacteria</taxon>
        <taxon>Bacillati</taxon>
        <taxon>Actinomycetota</taxon>
        <taxon>Actinomycetes</taxon>
        <taxon>Pseudonocardiales</taxon>
        <taxon>Pseudonocardiaceae</taxon>
        <taxon>Pseudonocardia</taxon>
    </lineage>
</organism>
<name>A0A4Y3WZM4_9PSEU</name>
<dbReference type="InterPro" id="IPR002104">
    <property type="entry name" value="Integrase_catalytic"/>
</dbReference>
<dbReference type="PROSITE" id="PS51900">
    <property type="entry name" value="CB"/>
    <property type="match status" value="1"/>
</dbReference>
<dbReference type="Gene3D" id="1.10.443.10">
    <property type="entry name" value="Intergrase catalytic core"/>
    <property type="match status" value="1"/>
</dbReference>
<keyword evidence="2 4" id="KW-0238">DNA-binding</keyword>
<dbReference type="GO" id="GO:0003677">
    <property type="term" value="F:DNA binding"/>
    <property type="evidence" value="ECO:0007669"/>
    <property type="project" value="UniProtKB-UniRule"/>
</dbReference>
<feature type="domain" description="Core-binding (CB)" evidence="7">
    <location>
        <begin position="70"/>
        <end position="151"/>
    </location>
</feature>
<protein>
    <submittedName>
        <fullName evidence="8">Site-specific integrase</fullName>
    </submittedName>
</protein>
<comment type="similarity">
    <text evidence="1">Belongs to the 'phage' integrase family.</text>
</comment>
<proteinExistence type="inferred from homology"/>
<feature type="domain" description="Tyr recombinase" evidence="6">
    <location>
        <begin position="173"/>
        <end position="379"/>
    </location>
</feature>
<evidence type="ECO:0000256" key="1">
    <source>
        <dbReference type="ARBA" id="ARBA00008857"/>
    </source>
</evidence>
<sequence length="412" mass="45487">MTARRSRGDGGLHWDDARQRWVATITVGHTPAGRRIVRKASGRTKTETRNRLKELVRDHDDGVLIAAQSYTVEQAVQDWLDHGLGGRDPSTVQTLRNLAVRHVVPALGRRKLRELSAEDVDRWLADKARELSTSTVSRIKSILARSITRAQARDKVKRNVVLLCGTPTGLAGRPSQALTFDQAQALLDAAPASTMGAYVVVSLLTGARTEELRALTWEHVDLVGDPAASPPVPPNVRVWRSVRAGGDTKTRGSRRTLALPDRCVEALEEHRDRQRVARGVAGERWTDHEIVFATEAGTAMDAANVRRDFRRVAVAAGLDDRRWSPRELRHSFVSLLSDGGVPIEQIARLIGHTGGSKVTESVYRKQLRPVIEEGATAMNRVFPGRRRVSHPASHPVRPETPRRPGPNPQMGL</sequence>
<dbReference type="EMBL" id="BJNG01000066">
    <property type="protein sequence ID" value="GEC22906.1"/>
    <property type="molecule type" value="Genomic_DNA"/>
</dbReference>
<dbReference type="GO" id="GO:0015074">
    <property type="term" value="P:DNA integration"/>
    <property type="evidence" value="ECO:0007669"/>
    <property type="project" value="InterPro"/>
</dbReference>
<dbReference type="CDD" id="cd01189">
    <property type="entry name" value="INT_ICEBs1_C_like"/>
    <property type="match status" value="1"/>
</dbReference>
<dbReference type="SUPFAM" id="SSF56349">
    <property type="entry name" value="DNA breaking-rejoining enzymes"/>
    <property type="match status" value="1"/>
</dbReference>
<evidence type="ECO:0000259" key="7">
    <source>
        <dbReference type="PROSITE" id="PS51900"/>
    </source>
</evidence>
<evidence type="ECO:0000313" key="9">
    <source>
        <dbReference type="Proteomes" id="UP000320338"/>
    </source>
</evidence>
<dbReference type="Gene3D" id="1.10.150.130">
    <property type="match status" value="1"/>
</dbReference>
<keyword evidence="9" id="KW-1185">Reference proteome</keyword>
<dbReference type="Pfam" id="PF00589">
    <property type="entry name" value="Phage_integrase"/>
    <property type="match status" value="1"/>
</dbReference>
<dbReference type="InterPro" id="IPR013762">
    <property type="entry name" value="Integrase-like_cat_sf"/>
</dbReference>
<evidence type="ECO:0000256" key="5">
    <source>
        <dbReference type="SAM" id="MobiDB-lite"/>
    </source>
</evidence>